<sequence length="242" mass="27679">MSVKGGIKKVSVVPTGSKIKKVVTLEWTREEEISENEARKIVYNFCHNKPQCPRHIKSSKPLSVQSKEIEKKAVKDVYDDIPEYDGSFKVSPNYFEDDTDEEQMVDFVKEMKFNKDKEKKKDKVVSQTSSKSYTSSSSTSKRTVNKGSGKNNNKQLNRKSNKVKETRTDVKIDKGKETLTKQIVKIPYKLYWKPIKGSDGKDGIVLKIQVQDTEGKKMEIDVSCPNFKPHKVRLNGVKLQEL</sequence>
<organism evidence="2 3">
    <name type="scientific">Parastrongyloides trichosuri</name>
    <name type="common">Possum-specific nematode worm</name>
    <dbReference type="NCBI Taxonomy" id="131310"/>
    <lineage>
        <taxon>Eukaryota</taxon>
        <taxon>Metazoa</taxon>
        <taxon>Ecdysozoa</taxon>
        <taxon>Nematoda</taxon>
        <taxon>Chromadorea</taxon>
        <taxon>Rhabditida</taxon>
        <taxon>Tylenchina</taxon>
        <taxon>Panagrolaimomorpha</taxon>
        <taxon>Strongyloidoidea</taxon>
        <taxon>Strongyloididae</taxon>
        <taxon>Parastrongyloides</taxon>
    </lineage>
</organism>
<feature type="compositionally biased region" description="Low complexity" evidence="1">
    <location>
        <begin position="125"/>
        <end position="142"/>
    </location>
</feature>
<feature type="compositionally biased region" description="Polar residues" evidence="1">
    <location>
        <begin position="145"/>
        <end position="155"/>
    </location>
</feature>
<dbReference type="Proteomes" id="UP000038045">
    <property type="component" value="Unplaced"/>
</dbReference>
<protein>
    <submittedName>
        <fullName evidence="3">CS domain-containing protein</fullName>
    </submittedName>
</protein>
<dbReference type="WBParaSite" id="PTRK_0001590900.1">
    <property type="protein sequence ID" value="PTRK_0001590900.1"/>
    <property type="gene ID" value="PTRK_0001590900"/>
</dbReference>
<dbReference type="AlphaFoldDB" id="A0A0N5A2P3"/>
<proteinExistence type="predicted"/>
<evidence type="ECO:0000313" key="3">
    <source>
        <dbReference type="WBParaSite" id="PTRK_0001590900.1"/>
    </source>
</evidence>
<evidence type="ECO:0000256" key="1">
    <source>
        <dbReference type="SAM" id="MobiDB-lite"/>
    </source>
</evidence>
<reference evidence="3" key="1">
    <citation type="submission" date="2017-02" db="UniProtKB">
        <authorList>
            <consortium name="WormBaseParasite"/>
        </authorList>
    </citation>
    <scope>IDENTIFICATION</scope>
</reference>
<feature type="region of interest" description="Disordered" evidence="1">
    <location>
        <begin position="118"/>
        <end position="168"/>
    </location>
</feature>
<evidence type="ECO:0000313" key="2">
    <source>
        <dbReference type="Proteomes" id="UP000038045"/>
    </source>
</evidence>
<keyword evidence="2" id="KW-1185">Reference proteome</keyword>
<accession>A0A0N5A2P3</accession>
<name>A0A0N5A2P3_PARTI</name>